<name>A0A1C3N9W3_9ACTN</name>
<sequence length="267" mass="27418">MPARPRRRWLLVATVAWALLLALLTWLSVRDDPPTVREQRSLAEAGPRADRATGELAAAAGPSALLELTPPQLDRGCRVTPFADGAALTRGVEVAVAEGGERELLDRIAERLPARWRAGVRLTPDGPRLRADAGEFVAVDGRPAGDGRIRLTVRTGCRPLGDGYPSVSAPAGAETAALADALRALGQPAQAAPHLVSAPCPGGGVARTARVDGLTTSTGLAVALGPLATGGPALETADTYAYRTGPLTVLATTAVESPRVSATAPCA</sequence>
<evidence type="ECO:0000313" key="2">
    <source>
        <dbReference type="Proteomes" id="UP000199393"/>
    </source>
</evidence>
<protein>
    <submittedName>
        <fullName evidence="1">Uncharacterized protein</fullName>
    </submittedName>
</protein>
<dbReference type="Proteomes" id="UP000199393">
    <property type="component" value="Chromosome I"/>
</dbReference>
<evidence type="ECO:0000313" key="1">
    <source>
        <dbReference type="EMBL" id="SBV29358.1"/>
    </source>
</evidence>
<proteinExistence type="predicted"/>
<dbReference type="PATRIC" id="fig|307121.4.peg.5029"/>
<keyword evidence="2" id="KW-1185">Reference proteome</keyword>
<gene>
    <name evidence="1" type="ORF">GA0070620_4930</name>
</gene>
<dbReference type="EMBL" id="LT598496">
    <property type="protein sequence ID" value="SBV29358.1"/>
    <property type="molecule type" value="Genomic_DNA"/>
</dbReference>
<reference evidence="2" key="1">
    <citation type="submission" date="2016-06" db="EMBL/GenBank/DDBJ databases">
        <authorList>
            <person name="Varghese N."/>
        </authorList>
    </citation>
    <scope>NUCLEOTIDE SEQUENCE [LARGE SCALE GENOMIC DNA]</scope>
    <source>
        <strain evidence="2">DSM 45344</strain>
    </source>
</reference>
<organism evidence="1 2">
    <name type="scientific">Micromonospora krabiensis</name>
    <dbReference type="NCBI Taxonomy" id="307121"/>
    <lineage>
        <taxon>Bacteria</taxon>
        <taxon>Bacillati</taxon>
        <taxon>Actinomycetota</taxon>
        <taxon>Actinomycetes</taxon>
        <taxon>Micromonosporales</taxon>
        <taxon>Micromonosporaceae</taxon>
        <taxon>Micromonospora</taxon>
    </lineage>
</organism>
<accession>A0A1C3N9W3</accession>
<dbReference type="AlphaFoldDB" id="A0A1C3N9W3"/>